<dbReference type="EMBL" id="MZMQ01000001">
    <property type="protein sequence ID" value="OQJ63059.1"/>
    <property type="molecule type" value="Genomic_DNA"/>
</dbReference>
<dbReference type="OrthoDB" id="9798454at2"/>
<dbReference type="PANTHER" id="PTHR10204:SF34">
    <property type="entry name" value="NAD(P)H DEHYDROGENASE [QUINONE] 1 ISOFORM 1"/>
    <property type="match status" value="1"/>
</dbReference>
<evidence type="ECO:0000256" key="1">
    <source>
        <dbReference type="ARBA" id="ARBA00006252"/>
    </source>
</evidence>
<name>A0A225C933_9MICO</name>
<accession>A0A225C933</accession>
<dbReference type="GO" id="GO:0003955">
    <property type="term" value="F:NAD(P)H dehydrogenase (quinone) activity"/>
    <property type="evidence" value="ECO:0007669"/>
    <property type="project" value="TreeGrafter"/>
</dbReference>
<evidence type="ECO:0000313" key="5">
    <source>
        <dbReference type="Proteomes" id="UP000215316"/>
    </source>
</evidence>
<sequence length="206" mass="21697">MTALIVTAHPDPDSLTHEVARRLEAALGSADGPGGADGHGASGVTTAHLAQEGFDPVFGMADRSAYAGASPAPADVLAEQARLDAVDHVALVFPVWWWSMPALLKGWIDRTFIAGWAFGIDDDGRIEKRLQRLTVHLVPVSGTSRESFARHGYLAAFETQIGHGILDYCGARRGATAFVHDSESGDRDTVGAEVEQAVAEVVAAVG</sequence>
<dbReference type="Gene3D" id="3.40.50.360">
    <property type="match status" value="1"/>
</dbReference>
<dbReference type="Proteomes" id="UP000215316">
    <property type="component" value="Unassembled WGS sequence"/>
</dbReference>
<dbReference type="SUPFAM" id="SSF52218">
    <property type="entry name" value="Flavoproteins"/>
    <property type="match status" value="1"/>
</dbReference>
<organism evidence="4 5">
    <name type="scientific">Clavibacter tessellarius</name>
    <dbReference type="NCBI Taxonomy" id="31965"/>
    <lineage>
        <taxon>Bacteria</taxon>
        <taxon>Bacillati</taxon>
        <taxon>Actinomycetota</taxon>
        <taxon>Actinomycetes</taxon>
        <taxon>Micrococcales</taxon>
        <taxon>Microbacteriaceae</taxon>
        <taxon>Clavibacter</taxon>
    </lineage>
</organism>
<dbReference type="Pfam" id="PF02525">
    <property type="entry name" value="Flavodoxin_2"/>
    <property type="match status" value="1"/>
</dbReference>
<dbReference type="GO" id="GO:0005829">
    <property type="term" value="C:cytosol"/>
    <property type="evidence" value="ECO:0007669"/>
    <property type="project" value="TreeGrafter"/>
</dbReference>
<dbReference type="InterPro" id="IPR003680">
    <property type="entry name" value="Flavodoxin_fold"/>
</dbReference>
<comment type="caution">
    <text evidence="4">The sequence shown here is derived from an EMBL/GenBank/DDBJ whole genome shotgun (WGS) entry which is preliminary data.</text>
</comment>
<protein>
    <submittedName>
        <fullName evidence="4">NAD(P)H dehydrogenase</fullName>
    </submittedName>
</protein>
<keyword evidence="2" id="KW-0560">Oxidoreductase</keyword>
<feature type="domain" description="Flavodoxin-like fold" evidence="3">
    <location>
        <begin position="1"/>
        <end position="200"/>
    </location>
</feature>
<evidence type="ECO:0000259" key="3">
    <source>
        <dbReference type="Pfam" id="PF02525"/>
    </source>
</evidence>
<evidence type="ECO:0000256" key="2">
    <source>
        <dbReference type="ARBA" id="ARBA00023002"/>
    </source>
</evidence>
<dbReference type="AlphaFoldDB" id="A0A225C933"/>
<gene>
    <name evidence="4" type="ORF">B5P24_08675</name>
</gene>
<comment type="similarity">
    <text evidence="1">Belongs to the NAD(P)H dehydrogenase (quinone) family.</text>
</comment>
<dbReference type="PANTHER" id="PTHR10204">
    <property type="entry name" value="NAD P H OXIDOREDUCTASE-RELATED"/>
    <property type="match status" value="1"/>
</dbReference>
<evidence type="ECO:0000313" key="4">
    <source>
        <dbReference type="EMBL" id="OQJ63059.1"/>
    </source>
</evidence>
<proteinExistence type="inferred from homology"/>
<keyword evidence="5" id="KW-1185">Reference proteome</keyword>
<dbReference type="InterPro" id="IPR029039">
    <property type="entry name" value="Flavoprotein-like_sf"/>
</dbReference>
<dbReference type="InterPro" id="IPR051545">
    <property type="entry name" value="NAD(P)H_dehydrogenase_qn"/>
</dbReference>
<reference evidence="4" key="1">
    <citation type="submission" date="2017-08" db="EMBL/GenBank/DDBJ databases">
        <title>Genomes of multiple Clavibacter strains from different subspecies.</title>
        <authorList>
            <person name="Yuan X.-K."/>
            <person name="Li X.-S."/>
            <person name="Nie J."/>
            <person name="De Boer S.H."/>
        </authorList>
    </citation>
    <scope>NUCLEOTIDE SEQUENCE [LARGE SCALE GENOMIC DNA]</scope>
    <source>
        <strain evidence="4">ATCC 33566</strain>
    </source>
</reference>
<dbReference type="RefSeq" id="WP_094128254.1">
    <property type="nucleotide sequence ID" value="NZ_CP040788.1"/>
</dbReference>